<comment type="function">
    <text evidence="5">Responsible for synthesis of pseudouridine from uracil-55 in the psi GC loop of transfer RNAs.</text>
</comment>
<evidence type="ECO:0000256" key="2">
    <source>
        <dbReference type="ARBA" id="ARBA00005642"/>
    </source>
</evidence>
<dbReference type="InterPro" id="IPR020103">
    <property type="entry name" value="PsdUridine_synth_cat_dom_sf"/>
</dbReference>
<feature type="domain" description="Pseudouridine synthase II N-terminal" evidence="6">
    <location>
        <begin position="23"/>
        <end position="170"/>
    </location>
</feature>
<dbReference type="Proteomes" id="UP000234639">
    <property type="component" value="Unassembled WGS sequence"/>
</dbReference>
<dbReference type="InterPro" id="IPR002501">
    <property type="entry name" value="PsdUridine_synth_N"/>
</dbReference>
<dbReference type="EC" id="5.4.99.25" evidence="5"/>
<dbReference type="RefSeq" id="WP_101636860.1">
    <property type="nucleotide sequence ID" value="NZ_PKHU01000002.1"/>
</dbReference>
<comment type="similarity">
    <text evidence="2 5">Belongs to the pseudouridine synthase TruB family. Type 1 subfamily.</text>
</comment>
<dbReference type="GO" id="GO:1990481">
    <property type="term" value="P:mRNA pseudouridine synthesis"/>
    <property type="evidence" value="ECO:0007669"/>
    <property type="project" value="TreeGrafter"/>
</dbReference>
<dbReference type="Gene3D" id="3.30.2350.10">
    <property type="entry name" value="Pseudouridine synthase"/>
    <property type="match status" value="1"/>
</dbReference>
<evidence type="ECO:0000256" key="5">
    <source>
        <dbReference type="HAMAP-Rule" id="MF_01080"/>
    </source>
</evidence>
<gene>
    <name evidence="5" type="primary">truB</name>
    <name evidence="7" type="ORF">CYJ41_02800</name>
</gene>
<dbReference type="GO" id="GO:0031119">
    <property type="term" value="P:tRNA pseudouridine synthesis"/>
    <property type="evidence" value="ECO:0007669"/>
    <property type="project" value="UniProtKB-UniRule"/>
</dbReference>
<evidence type="ECO:0000313" key="8">
    <source>
        <dbReference type="Proteomes" id="UP000234639"/>
    </source>
</evidence>
<dbReference type="SUPFAM" id="SSF55120">
    <property type="entry name" value="Pseudouridine synthase"/>
    <property type="match status" value="1"/>
</dbReference>
<keyword evidence="4 5" id="KW-0413">Isomerase</keyword>
<dbReference type="InterPro" id="IPR014780">
    <property type="entry name" value="tRNA_psdUridine_synth_TruB"/>
</dbReference>
<dbReference type="AlphaFoldDB" id="A0A2I1NBW7"/>
<comment type="caution">
    <text evidence="7">The sequence shown here is derived from an EMBL/GenBank/DDBJ whole genome shotgun (WGS) entry which is preliminary data.</text>
</comment>
<feature type="active site" description="Nucleophile" evidence="5">
    <location>
        <position position="38"/>
    </location>
</feature>
<dbReference type="PANTHER" id="PTHR13767">
    <property type="entry name" value="TRNA-PSEUDOURIDINE SYNTHASE"/>
    <property type="match status" value="1"/>
</dbReference>
<dbReference type="Pfam" id="PF01509">
    <property type="entry name" value="TruB_N"/>
    <property type="match status" value="1"/>
</dbReference>
<sequence length="272" mass="31401">MNALFVANKPIGISSNSFLSKLKRKYNVKKAGFSGTLDPFASGSLIIAFGDYTKFFRFLDKVPKIYKATLWLGAKSKSLDNENIQSIKNISLFDKSTIENIVKNLQGELTYTPPKFSAKKINGKRAYEMARNDEEFELKECKMNIYESKIINYSHPFLSILLSVSEGAYIRSYAELFSKKLGCDITLSALNRVSEGKFKYENEKFLNPFEYLNLKENFYLGDLNDLILGKKLNFKNFKFINDGKYLLNLGEFYSIIEIENNQVKYLWNRIKI</sequence>
<reference evidence="7 8" key="1">
    <citation type="submission" date="2017-12" db="EMBL/GenBank/DDBJ databases">
        <title>Phylogenetic diversity of female urinary microbiome.</title>
        <authorList>
            <person name="Thomas-White K."/>
            <person name="Wolfe A.J."/>
        </authorList>
    </citation>
    <scope>NUCLEOTIDE SEQUENCE [LARGE SCALE GENOMIC DNA]</scope>
    <source>
        <strain evidence="7 8">UMB0112</strain>
    </source>
</reference>
<dbReference type="HAMAP" id="MF_01080">
    <property type="entry name" value="TruB_bact"/>
    <property type="match status" value="1"/>
</dbReference>
<evidence type="ECO:0000256" key="1">
    <source>
        <dbReference type="ARBA" id="ARBA00000385"/>
    </source>
</evidence>
<comment type="catalytic activity">
    <reaction evidence="1 5">
        <text>uridine(55) in tRNA = pseudouridine(55) in tRNA</text>
        <dbReference type="Rhea" id="RHEA:42532"/>
        <dbReference type="Rhea" id="RHEA-COMP:10101"/>
        <dbReference type="Rhea" id="RHEA-COMP:10102"/>
        <dbReference type="ChEBI" id="CHEBI:65314"/>
        <dbReference type="ChEBI" id="CHEBI:65315"/>
        <dbReference type="EC" id="5.4.99.25"/>
    </reaction>
</comment>
<proteinExistence type="inferred from homology"/>
<organism evidence="7 8">
    <name type="scientific">Campylobacter ureolyticus</name>
    <dbReference type="NCBI Taxonomy" id="827"/>
    <lineage>
        <taxon>Bacteria</taxon>
        <taxon>Pseudomonadati</taxon>
        <taxon>Campylobacterota</taxon>
        <taxon>Epsilonproteobacteria</taxon>
        <taxon>Campylobacterales</taxon>
        <taxon>Campylobacteraceae</taxon>
        <taxon>Campylobacter</taxon>
    </lineage>
</organism>
<name>A0A2I1NBW7_9BACT</name>
<dbReference type="NCBIfam" id="TIGR00431">
    <property type="entry name" value="TruB"/>
    <property type="match status" value="1"/>
</dbReference>
<evidence type="ECO:0000256" key="3">
    <source>
        <dbReference type="ARBA" id="ARBA00022694"/>
    </source>
</evidence>
<dbReference type="EMBL" id="PKHU01000002">
    <property type="protein sequence ID" value="PKZ29836.1"/>
    <property type="molecule type" value="Genomic_DNA"/>
</dbReference>
<dbReference type="GO" id="GO:0160148">
    <property type="term" value="F:tRNA pseudouridine(55) synthase activity"/>
    <property type="evidence" value="ECO:0007669"/>
    <property type="project" value="UniProtKB-EC"/>
</dbReference>
<evidence type="ECO:0000313" key="7">
    <source>
        <dbReference type="EMBL" id="PKZ29836.1"/>
    </source>
</evidence>
<evidence type="ECO:0000259" key="6">
    <source>
        <dbReference type="Pfam" id="PF01509"/>
    </source>
</evidence>
<protein>
    <recommendedName>
        <fullName evidence="5">tRNA pseudouridine synthase B</fullName>
        <ecNumber evidence="5">5.4.99.25</ecNumber>
    </recommendedName>
    <alternativeName>
        <fullName evidence="5">tRNA pseudouridine(55) synthase</fullName>
        <shortName evidence="5">Psi55 synthase</shortName>
    </alternativeName>
    <alternativeName>
        <fullName evidence="5">tRNA pseudouridylate synthase</fullName>
    </alternativeName>
    <alternativeName>
        <fullName evidence="5">tRNA-uridine isomerase</fullName>
    </alternativeName>
</protein>
<dbReference type="GO" id="GO:0003723">
    <property type="term" value="F:RNA binding"/>
    <property type="evidence" value="ECO:0007669"/>
    <property type="project" value="InterPro"/>
</dbReference>
<evidence type="ECO:0000256" key="4">
    <source>
        <dbReference type="ARBA" id="ARBA00023235"/>
    </source>
</evidence>
<accession>A0A2I1NBW7</accession>
<dbReference type="PANTHER" id="PTHR13767:SF2">
    <property type="entry name" value="PSEUDOURIDYLATE SYNTHASE TRUB1"/>
    <property type="match status" value="1"/>
</dbReference>
<keyword evidence="3 5" id="KW-0819">tRNA processing</keyword>